<name>A0ABM9PL33_9FLAO</name>
<evidence type="ECO:0000313" key="1">
    <source>
        <dbReference type="EMBL" id="CAL2106381.1"/>
    </source>
</evidence>
<sequence>MFENKCISINSEKPLLLEFTEKGKRIKTGLEIEKLIKNLDIKMKN</sequence>
<gene>
    <name evidence="1" type="ORF">T190115A13A_210035</name>
</gene>
<dbReference type="EMBL" id="CAXJRC010000013">
    <property type="protein sequence ID" value="CAL2106381.1"/>
    <property type="molecule type" value="Genomic_DNA"/>
</dbReference>
<organism evidence="1 2">
    <name type="scientific">Tenacibaculum vairaonense</name>
    <dbReference type="NCBI Taxonomy" id="3137860"/>
    <lineage>
        <taxon>Bacteria</taxon>
        <taxon>Pseudomonadati</taxon>
        <taxon>Bacteroidota</taxon>
        <taxon>Flavobacteriia</taxon>
        <taxon>Flavobacteriales</taxon>
        <taxon>Flavobacteriaceae</taxon>
        <taxon>Tenacibaculum</taxon>
    </lineage>
</organism>
<protein>
    <submittedName>
        <fullName evidence="1">Uncharacterized protein</fullName>
    </submittedName>
</protein>
<reference evidence="1 2" key="1">
    <citation type="submission" date="2024-05" db="EMBL/GenBank/DDBJ databases">
        <authorList>
            <person name="Duchaud E."/>
        </authorList>
    </citation>
    <scope>NUCLEOTIDE SEQUENCE [LARGE SCALE GENOMIC DNA]</scope>
    <source>
        <strain evidence="1">Ena-SAMPLE-TAB-13-05-2024-13:56:06:370-140305</strain>
    </source>
</reference>
<proteinExistence type="predicted"/>
<dbReference type="Proteomes" id="UP001497602">
    <property type="component" value="Unassembled WGS sequence"/>
</dbReference>
<accession>A0ABM9PL33</accession>
<comment type="caution">
    <text evidence="1">The sequence shown here is derived from an EMBL/GenBank/DDBJ whole genome shotgun (WGS) entry which is preliminary data.</text>
</comment>
<evidence type="ECO:0000313" key="2">
    <source>
        <dbReference type="Proteomes" id="UP001497602"/>
    </source>
</evidence>
<keyword evidence="2" id="KW-1185">Reference proteome</keyword>